<feature type="modified residue" description="4-aspartylphosphate" evidence="1">
    <location>
        <position position="65"/>
    </location>
</feature>
<dbReference type="AlphaFoldDB" id="A0A844W1E6"/>
<name>A0A844W1E6_9RHOB</name>
<dbReference type="InterPro" id="IPR011006">
    <property type="entry name" value="CheY-like_superfamily"/>
</dbReference>
<organism evidence="3 4">
    <name type="scientific">Pseudooceanicola pacificus</name>
    <dbReference type="NCBI Taxonomy" id="2676438"/>
    <lineage>
        <taxon>Bacteria</taxon>
        <taxon>Pseudomonadati</taxon>
        <taxon>Pseudomonadota</taxon>
        <taxon>Alphaproteobacteria</taxon>
        <taxon>Rhodobacterales</taxon>
        <taxon>Paracoccaceae</taxon>
        <taxon>Pseudooceanicola</taxon>
    </lineage>
</organism>
<comment type="caution">
    <text evidence="3">The sequence shown here is derived from an EMBL/GenBank/DDBJ whole genome shotgun (WGS) entry which is preliminary data.</text>
</comment>
<evidence type="ECO:0000259" key="2">
    <source>
        <dbReference type="PROSITE" id="PS50110"/>
    </source>
</evidence>
<evidence type="ECO:0000256" key="1">
    <source>
        <dbReference type="PROSITE-ProRule" id="PRU00169"/>
    </source>
</evidence>
<dbReference type="Gene3D" id="3.40.50.2300">
    <property type="match status" value="1"/>
</dbReference>
<dbReference type="Proteomes" id="UP000443843">
    <property type="component" value="Unassembled WGS sequence"/>
</dbReference>
<accession>A0A844W1E6</accession>
<dbReference type="SUPFAM" id="SSF52172">
    <property type="entry name" value="CheY-like"/>
    <property type="match status" value="1"/>
</dbReference>
<dbReference type="PANTHER" id="PTHR44520">
    <property type="entry name" value="RESPONSE REGULATOR RCP1-RELATED"/>
    <property type="match status" value="1"/>
</dbReference>
<reference evidence="3 4" key="1">
    <citation type="submission" date="2019-11" db="EMBL/GenBank/DDBJ databases">
        <title>Pseudooceanicola pacifica sp. nov., isolated from deep-sea sediment of the Pacific Ocean.</title>
        <authorList>
            <person name="Lyu L."/>
        </authorList>
    </citation>
    <scope>NUCLEOTIDE SEQUENCE [LARGE SCALE GENOMIC DNA]</scope>
    <source>
        <strain evidence="3 4">216_PA32_1</strain>
    </source>
</reference>
<proteinExistence type="predicted"/>
<dbReference type="InterPro" id="IPR001789">
    <property type="entry name" value="Sig_transdc_resp-reg_receiver"/>
</dbReference>
<dbReference type="SMART" id="SM00448">
    <property type="entry name" value="REC"/>
    <property type="match status" value="1"/>
</dbReference>
<dbReference type="PROSITE" id="PS50110">
    <property type="entry name" value="RESPONSE_REGULATORY"/>
    <property type="match status" value="1"/>
</dbReference>
<dbReference type="RefSeq" id="WP_160381854.1">
    <property type="nucleotide sequence ID" value="NZ_WNXQ01000003.1"/>
</dbReference>
<dbReference type="InterPro" id="IPR052893">
    <property type="entry name" value="TCS_response_regulator"/>
</dbReference>
<evidence type="ECO:0000313" key="3">
    <source>
        <dbReference type="EMBL" id="MWB77577.1"/>
    </source>
</evidence>
<keyword evidence="4" id="KW-1185">Reference proteome</keyword>
<dbReference type="EMBL" id="WNXQ01000003">
    <property type="protein sequence ID" value="MWB77577.1"/>
    <property type="molecule type" value="Genomic_DNA"/>
</dbReference>
<dbReference type="GO" id="GO:0000160">
    <property type="term" value="P:phosphorelay signal transduction system"/>
    <property type="evidence" value="ECO:0007669"/>
    <property type="project" value="InterPro"/>
</dbReference>
<dbReference type="Pfam" id="PF00072">
    <property type="entry name" value="Response_reg"/>
    <property type="match status" value="1"/>
</dbReference>
<dbReference type="PANTHER" id="PTHR44520:SF2">
    <property type="entry name" value="RESPONSE REGULATOR RCP1"/>
    <property type="match status" value="1"/>
</dbReference>
<feature type="domain" description="Response regulatory" evidence="2">
    <location>
        <begin position="3"/>
        <end position="138"/>
    </location>
</feature>
<evidence type="ECO:0000313" key="4">
    <source>
        <dbReference type="Proteomes" id="UP000443843"/>
    </source>
</evidence>
<gene>
    <name evidence="3" type="ORF">GLS40_06045</name>
</gene>
<protein>
    <submittedName>
        <fullName evidence="3">Response regulator</fullName>
    </submittedName>
</protein>
<sequence length="143" mass="15711">MIPAIVVDDVAADRYIARRRLAKSQAFAPVEESPDGASFLERFFTDGGLTATLSGAQSPCLVLMDINMPGMNGFETLEEMQRRIHALPGKGSEVLVMMYTSSDNPLDKSRAADFPIVRHYIVKPLSDASVAQIIEECRSARLH</sequence>
<keyword evidence="1" id="KW-0597">Phosphoprotein</keyword>